<feature type="compositionally biased region" description="Polar residues" evidence="1">
    <location>
        <begin position="240"/>
        <end position="252"/>
    </location>
</feature>
<dbReference type="AlphaFoldDB" id="A0A8S3WSF0"/>
<feature type="compositionally biased region" description="Basic and acidic residues" evidence="1">
    <location>
        <begin position="310"/>
        <end position="322"/>
    </location>
</feature>
<feature type="region of interest" description="Disordered" evidence="1">
    <location>
        <begin position="240"/>
        <end position="287"/>
    </location>
</feature>
<keyword evidence="2" id="KW-0812">Transmembrane</keyword>
<dbReference type="Proteomes" id="UP000691718">
    <property type="component" value="Unassembled WGS sequence"/>
</dbReference>
<keyword evidence="2" id="KW-0472">Membrane</keyword>
<organism evidence="3 4">
    <name type="scientific">Parnassius apollo</name>
    <name type="common">Apollo butterfly</name>
    <name type="synonym">Papilio apollo</name>
    <dbReference type="NCBI Taxonomy" id="110799"/>
    <lineage>
        <taxon>Eukaryota</taxon>
        <taxon>Metazoa</taxon>
        <taxon>Ecdysozoa</taxon>
        <taxon>Arthropoda</taxon>
        <taxon>Hexapoda</taxon>
        <taxon>Insecta</taxon>
        <taxon>Pterygota</taxon>
        <taxon>Neoptera</taxon>
        <taxon>Endopterygota</taxon>
        <taxon>Lepidoptera</taxon>
        <taxon>Glossata</taxon>
        <taxon>Ditrysia</taxon>
        <taxon>Papilionoidea</taxon>
        <taxon>Papilionidae</taxon>
        <taxon>Parnassiinae</taxon>
        <taxon>Parnassini</taxon>
        <taxon>Parnassius</taxon>
        <taxon>Parnassius</taxon>
    </lineage>
</organism>
<accession>A0A8S3WSF0</accession>
<keyword evidence="4" id="KW-1185">Reference proteome</keyword>
<evidence type="ECO:0000313" key="3">
    <source>
        <dbReference type="EMBL" id="CAG4978369.1"/>
    </source>
</evidence>
<name>A0A8S3WSF0_PARAO</name>
<feature type="compositionally biased region" description="Low complexity" evidence="1">
    <location>
        <begin position="332"/>
        <end position="344"/>
    </location>
</feature>
<proteinExistence type="predicted"/>
<feature type="compositionally biased region" description="Low complexity" evidence="1">
    <location>
        <begin position="648"/>
        <end position="672"/>
    </location>
</feature>
<dbReference type="OrthoDB" id="6411962at2759"/>
<keyword evidence="2" id="KW-1133">Transmembrane helix</keyword>
<comment type="caution">
    <text evidence="3">The sequence shown here is derived from an EMBL/GenBank/DDBJ whole genome shotgun (WGS) entry which is preliminary data.</text>
</comment>
<protein>
    <submittedName>
        <fullName evidence="3">(apollo) hypothetical protein</fullName>
    </submittedName>
</protein>
<gene>
    <name evidence="3" type="ORF">PAPOLLO_LOCUS9633</name>
</gene>
<feature type="compositionally biased region" description="Polar residues" evidence="1">
    <location>
        <begin position="345"/>
        <end position="356"/>
    </location>
</feature>
<feature type="region of interest" description="Disordered" evidence="1">
    <location>
        <begin position="648"/>
        <end position="697"/>
    </location>
</feature>
<evidence type="ECO:0000256" key="2">
    <source>
        <dbReference type="SAM" id="Phobius"/>
    </source>
</evidence>
<evidence type="ECO:0000256" key="1">
    <source>
        <dbReference type="SAM" id="MobiDB-lite"/>
    </source>
</evidence>
<reference evidence="3" key="1">
    <citation type="submission" date="2021-04" db="EMBL/GenBank/DDBJ databases">
        <authorList>
            <person name="Tunstrom K."/>
        </authorList>
    </citation>
    <scope>NUCLEOTIDE SEQUENCE</scope>
</reference>
<feature type="region of interest" description="Disordered" evidence="1">
    <location>
        <begin position="310"/>
        <end position="356"/>
    </location>
</feature>
<dbReference type="EMBL" id="CAJQZP010000693">
    <property type="protein sequence ID" value="CAG4978369.1"/>
    <property type="molecule type" value="Genomic_DNA"/>
</dbReference>
<evidence type="ECO:0000313" key="4">
    <source>
        <dbReference type="Proteomes" id="UP000691718"/>
    </source>
</evidence>
<feature type="transmembrane region" description="Helical" evidence="2">
    <location>
        <begin position="69"/>
        <end position="92"/>
    </location>
</feature>
<sequence>MHTMDTMGYGHKKYRPPISPTSFYHHDYYSRHATLRPQSVLQSEYRFAGGGYPRVTTSSGSSSGGLCSAALVVGALLAAVAVLAVAGLAFYMGALRPDNGEPIMTFEGNFRVMRGDVYGGVPGSPAWNERARRYSVALRQAFNAPSPLRQAFVGAIVTGFGDRKLDVHFKLYLDRRKIPSTVSNIEESLKNVLVQDLLSKQPAFGQIKIDISSIAIKRDLEHTYHSESYVKEALNESMASYQPKQTSHQSGNDKILQSRIGVVRKTTVKPNQSTKKRDPDEPDIDTENIPVVQGSFQITKTEADITENKHSNLPTRRDDKINQRPPSIKSSTTTKAPGTKITTTRLPSSKSTFATSTTPKLKPFTIMSNLGIRTKTSSTHKPETIVTRKAVSTTQSTITSTALSTTSVQSTTANVSQLLLDLLTNDNHNKDLPKIDTLFTVPHVIDTEPWRPITRPYYETTTIKNTPVVVDTVNEKSAKDRIGVAEVVEDISILESILNPIPPVHYSDKSTRKPTGLYNMDPNLSADIYVPSPVYTSFTLPTYAPPLKDMETLGSVYPKPFPLPVDKISSAKQDIKESVLDDDDFDDGKPIMRPPKDKTTSTIINVLQSSQLDNLTEEVSIDGMSILKKHNITATTFTTTLTPGANTTSFTMPTTSSTMTTTITTTKETPSTSKKKTDANVIKENSTRRPNDKVSIIPTTDIPYHTWELVNTSTNDNETFYKHSPEKYYNDTLQAIITKNDATFPSTTPRFPSKISILRNLTDLIKKYTSTKKPLLTNFDKINNDDDNDEHIEMTGSVEVIPEEELESTTARVITLMPVKSNLGVNSR</sequence>